<accession>A0A182QMH0</accession>
<name>A0A182QMH0_9DIPT</name>
<dbReference type="EnsemblMetazoa" id="AFAF013155-RA">
    <property type="protein sequence ID" value="AFAF013155-PA"/>
    <property type="gene ID" value="AFAF013155"/>
</dbReference>
<organism evidence="1 2">
    <name type="scientific">Anopheles farauti</name>
    <dbReference type="NCBI Taxonomy" id="69004"/>
    <lineage>
        <taxon>Eukaryota</taxon>
        <taxon>Metazoa</taxon>
        <taxon>Ecdysozoa</taxon>
        <taxon>Arthropoda</taxon>
        <taxon>Hexapoda</taxon>
        <taxon>Insecta</taxon>
        <taxon>Pterygota</taxon>
        <taxon>Neoptera</taxon>
        <taxon>Endopterygota</taxon>
        <taxon>Diptera</taxon>
        <taxon>Nematocera</taxon>
        <taxon>Culicoidea</taxon>
        <taxon>Culicidae</taxon>
        <taxon>Anophelinae</taxon>
        <taxon>Anopheles</taxon>
    </lineage>
</organism>
<proteinExistence type="predicted"/>
<reference evidence="1" key="2">
    <citation type="submission" date="2020-05" db="UniProtKB">
        <authorList>
            <consortium name="EnsemblMetazoa"/>
        </authorList>
    </citation>
    <scope>IDENTIFICATION</scope>
    <source>
        <strain evidence="1">FAR1</strain>
    </source>
</reference>
<keyword evidence="2" id="KW-1185">Reference proteome</keyword>
<dbReference type="VEuPathDB" id="VectorBase:AFAF013155"/>
<evidence type="ECO:0000313" key="2">
    <source>
        <dbReference type="Proteomes" id="UP000075886"/>
    </source>
</evidence>
<evidence type="ECO:0000313" key="1">
    <source>
        <dbReference type="EnsemblMetazoa" id="AFAF013155-PA"/>
    </source>
</evidence>
<sequence>MNKTGKVDAGNHSLLTEESLKVSDLQKNSGDGSVQEVDVEVGVITRRVGADLLERLQDVLRSRDILRQMGTLWLESVLVGDVRHLVLGTVIAGVREATRGRLASDTVLLGRDTIARFVAVVVRTVRVDDRILRKHLSLSVLRVLGGRDSNQSGNDELESVTSEE</sequence>
<reference evidence="2" key="1">
    <citation type="submission" date="2014-01" db="EMBL/GenBank/DDBJ databases">
        <title>The Genome Sequence of Anopheles farauti FAR1 (V2).</title>
        <authorList>
            <consortium name="The Broad Institute Genomics Platform"/>
            <person name="Neafsey D.E."/>
            <person name="Besansky N."/>
            <person name="Howell P."/>
            <person name="Walton C."/>
            <person name="Young S.K."/>
            <person name="Zeng Q."/>
            <person name="Gargeya S."/>
            <person name="Fitzgerald M."/>
            <person name="Haas B."/>
            <person name="Abouelleil A."/>
            <person name="Allen A.W."/>
            <person name="Alvarado L."/>
            <person name="Arachchi H.M."/>
            <person name="Berlin A.M."/>
            <person name="Chapman S.B."/>
            <person name="Gainer-Dewar J."/>
            <person name="Goldberg J."/>
            <person name="Griggs A."/>
            <person name="Gujja S."/>
            <person name="Hansen M."/>
            <person name="Howarth C."/>
            <person name="Imamovic A."/>
            <person name="Ireland A."/>
            <person name="Larimer J."/>
            <person name="McCowan C."/>
            <person name="Murphy C."/>
            <person name="Pearson M."/>
            <person name="Poon T.W."/>
            <person name="Priest M."/>
            <person name="Roberts A."/>
            <person name="Saif S."/>
            <person name="Shea T."/>
            <person name="Sisk P."/>
            <person name="Sykes S."/>
            <person name="Wortman J."/>
            <person name="Nusbaum C."/>
            <person name="Birren B."/>
        </authorList>
    </citation>
    <scope>NUCLEOTIDE SEQUENCE [LARGE SCALE GENOMIC DNA]</scope>
    <source>
        <strain evidence="2">FAR1</strain>
    </source>
</reference>
<protein>
    <submittedName>
        <fullName evidence="1">Uncharacterized protein</fullName>
    </submittedName>
</protein>
<dbReference type="EMBL" id="AXCN02000938">
    <property type="status" value="NOT_ANNOTATED_CDS"/>
    <property type="molecule type" value="Genomic_DNA"/>
</dbReference>
<dbReference type="AlphaFoldDB" id="A0A182QMH0"/>
<dbReference type="Proteomes" id="UP000075886">
    <property type="component" value="Unassembled WGS sequence"/>
</dbReference>